<name>A0A0F9STR7_9ZZZZ</name>
<comment type="caution">
    <text evidence="1">The sequence shown here is derived from an EMBL/GenBank/DDBJ whole genome shotgun (WGS) entry which is preliminary data.</text>
</comment>
<sequence>MARLFDSASSENLLVEPAIFTGEEWAVGCWFNILDEADFGGLFSLADKTTTDEAYTLYSSKSTNSVKFGIKSVAGDGVMDTTAGPSNNTWHHTIAIVASTTDKRIFLDGGNKGTTVASSQASNLSRTGIGCRAGSTLSFFGSGYIAEMACWDLSVWPGATASDRADNFEKIIPSLAKGFTPSHFLLGLTAYWDLIRGLNDKVGGYNLTADGTAVTPHTRIIMPY</sequence>
<dbReference type="AlphaFoldDB" id="A0A0F9STR7"/>
<dbReference type="Pfam" id="PF13385">
    <property type="entry name" value="Laminin_G_3"/>
    <property type="match status" value="1"/>
</dbReference>
<dbReference type="EMBL" id="LAZR01000511">
    <property type="protein sequence ID" value="KKN66027.1"/>
    <property type="molecule type" value="Genomic_DNA"/>
</dbReference>
<dbReference type="SUPFAM" id="SSF49899">
    <property type="entry name" value="Concanavalin A-like lectins/glucanases"/>
    <property type="match status" value="1"/>
</dbReference>
<accession>A0A0F9STR7</accession>
<organism evidence="1">
    <name type="scientific">marine sediment metagenome</name>
    <dbReference type="NCBI Taxonomy" id="412755"/>
    <lineage>
        <taxon>unclassified sequences</taxon>
        <taxon>metagenomes</taxon>
        <taxon>ecological metagenomes</taxon>
    </lineage>
</organism>
<protein>
    <recommendedName>
        <fullName evidence="2">LamG-like jellyroll fold domain-containing protein</fullName>
    </recommendedName>
</protein>
<dbReference type="InterPro" id="IPR013320">
    <property type="entry name" value="ConA-like_dom_sf"/>
</dbReference>
<dbReference type="Gene3D" id="2.60.120.200">
    <property type="match status" value="1"/>
</dbReference>
<gene>
    <name evidence="1" type="ORF">LCGC14_0475050</name>
</gene>
<proteinExistence type="predicted"/>
<evidence type="ECO:0000313" key="1">
    <source>
        <dbReference type="EMBL" id="KKN66027.1"/>
    </source>
</evidence>
<reference evidence="1" key="1">
    <citation type="journal article" date="2015" name="Nature">
        <title>Complex archaea that bridge the gap between prokaryotes and eukaryotes.</title>
        <authorList>
            <person name="Spang A."/>
            <person name="Saw J.H."/>
            <person name="Jorgensen S.L."/>
            <person name="Zaremba-Niedzwiedzka K."/>
            <person name="Martijn J."/>
            <person name="Lind A.E."/>
            <person name="van Eijk R."/>
            <person name="Schleper C."/>
            <person name="Guy L."/>
            <person name="Ettema T.J."/>
        </authorList>
    </citation>
    <scope>NUCLEOTIDE SEQUENCE</scope>
</reference>
<evidence type="ECO:0008006" key="2">
    <source>
        <dbReference type="Google" id="ProtNLM"/>
    </source>
</evidence>